<organism evidence="2 3">
    <name type="scientific">Bauldia litoralis</name>
    <dbReference type="NCBI Taxonomy" id="665467"/>
    <lineage>
        <taxon>Bacteria</taxon>
        <taxon>Pseudomonadati</taxon>
        <taxon>Pseudomonadota</taxon>
        <taxon>Alphaproteobacteria</taxon>
        <taxon>Hyphomicrobiales</taxon>
        <taxon>Kaistiaceae</taxon>
        <taxon>Bauldia</taxon>
    </lineage>
</organism>
<reference evidence="2 3" key="1">
    <citation type="submission" date="2016-10" db="EMBL/GenBank/DDBJ databases">
        <authorList>
            <person name="de Groot N.N."/>
        </authorList>
    </citation>
    <scope>NUCLEOTIDE SEQUENCE [LARGE SCALE GENOMIC DNA]</scope>
    <source>
        <strain evidence="2 3">ATCC 35022</strain>
    </source>
</reference>
<gene>
    <name evidence="2" type="ORF">SAMN02982931_00207</name>
</gene>
<proteinExistence type="predicted"/>
<dbReference type="AlphaFoldDB" id="A0A1G6A652"/>
<keyword evidence="3" id="KW-1185">Reference proteome</keyword>
<dbReference type="EMBL" id="FMXQ01000001">
    <property type="protein sequence ID" value="SDB03770.1"/>
    <property type="molecule type" value="Genomic_DNA"/>
</dbReference>
<dbReference type="STRING" id="665467.SAMN02982931_00207"/>
<dbReference type="SUPFAM" id="SSF51120">
    <property type="entry name" value="beta-Roll"/>
    <property type="match status" value="1"/>
</dbReference>
<accession>A0A1G6A652</accession>
<dbReference type="InterPro" id="IPR011049">
    <property type="entry name" value="Serralysin-like_metalloprot_C"/>
</dbReference>
<name>A0A1G6A652_9HYPH</name>
<protein>
    <recommendedName>
        <fullName evidence="4">Hemolysin-type calcium-binding repeat-containing protein</fullName>
    </recommendedName>
</protein>
<dbReference type="Gene3D" id="2.150.10.10">
    <property type="entry name" value="Serralysin-like metalloprotease, C-terminal"/>
    <property type="match status" value="1"/>
</dbReference>
<evidence type="ECO:0008006" key="4">
    <source>
        <dbReference type="Google" id="ProtNLM"/>
    </source>
</evidence>
<evidence type="ECO:0000256" key="1">
    <source>
        <dbReference type="SAM" id="MobiDB-lite"/>
    </source>
</evidence>
<dbReference type="Proteomes" id="UP000199071">
    <property type="component" value="Unassembled WGS sequence"/>
</dbReference>
<dbReference type="RefSeq" id="WP_139167727.1">
    <property type="nucleotide sequence ID" value="NZ_FMXQ01000001.1"/>
</dbReference>
<feature type="region of interest" description="Disordered" evidence="1">
    <location>
        <begin position="1"/>
        <end position="22"/>
    </location>
</feature>
<evidence type="ECO:0000313" key="3">
    <source>
        <dbReference type="Proteomes" id="UP000199071"/>
    </source>
</evidence>
<dbReference type="OrthoDB" id="3817502at2"/>
<sequence length="546" mass="57414">MVDTPTVWKPQHQVNTADTGDQEDPIAIDIGMGRYVVVWEDDTFGSSPGDDLVGQIFDARGNLIGSQFQVNQDFAVDTETDASLASRPGGGFVMVYEDTDGSGTSIRAETYDIDGVRITTGVPTSIAGDPGGATIISNPEIAMRPDGSYLVTYQTFDGALDTDIVGRIVSTSGVVGGQFTIFSQTDNSTNPDAAALTNGNYVVVYEDEFGGSNTDIDVKFTIVNPVGAVVTSGTIASRTTLEDDVHVTALSGGGFVAVWADDEGDGAGDPGIRARIYDNSGVALGAAFTVNTSTTGNQNEPDITALADGGFVIVWDDDNTDQVRGQRYDAAGNKVGTEFLAGTGNPTDPTVAQLGDGRFIVPFEEQVGDDNSMATIFDPRTGPIDGTSGADVLTSRKEGAAMNGMAGKDILLGDDGVDIIKAGGGKDMISGGLAKNKMWGNGGKDWFVFDTELGPGNKGIVKDFKPNKDKIFLDEDIFASIGTKLGKKEYVEGKKAQDGNDHIINKNGKLYYDEDGKGGSGQVLFAKLKGNPAIDHKDFMVDDFVI</sequence>
<evidence type="ECO:0000313" key="2">
    <source>
        <dbReference type="EMBL" id="SDB03770.1"/>
    </source>
</evidence>